<dbReference type="InterPro" id="IPR001753">
    <property type="entry name" value="Enoyl-CoA_hydra/iso"/>
</dbReference>
<dbReference type="CDD" id="cd06558">
    <property type="entry name" value="crotonase-like"/>
    <property type="match status" value="1"/>
</dbReference>
<organism evidence="3 4">
    <name type="scientific">Aquincola agrisoli</name>
    <dbReference type="NCBI Taxonomy" id="3119538"/>
    <lineage>
        <taxon>Bacteria</taxon>
        <taxon>Pseudomonadati</taxon>
        <taxon>Pseudomonadota</taxon>
        <taxon>Betaproteobacteria</taxon>
        <taxon>Burkholderiales</taxon>
        <taxon>Sphaerotilaceae</taxon>
        <taxon>Aquincola</taxon>
    </lineage>
</organism>
<dbReference type="PANTHER" id="PTHR11941">
    <property type="entry name" value="ENOYL-COA HYDRATASE-RELATED"/>
    <property type="match status" value="1"/>
</dbReference>
<comment type="caution">
    <text evidence="3">The sequence shown here is derived from an EMBL/GenBank/DDBJ whole genome shotgun (WGS) entry which is preliminary data.</text>
</comment>
<reference evidence="3 4" key="1">
    <citation type="submission" date="2024-02" db="EMBL/GenBank/DDBJ databases">
        <title>Genome sequence of Aquincola sp. MAHUQ-54.</title>
        <authorList>
            <person name="Huq M.A."/>
        </authorList>
    </citation>
    <scope>NUCLEOTIDE SEQUENCE [LARGE SCALE GENOMIC DNA]</scope>
    <source>
        <strain evidence="3 4">MAHUQ-54</strain>
    </source>
</reference>
<sequence length="252" mass="27240">MAIRYHVDGAIAHVGIDRPDKLNAMTLAMYEDLGRAFLRARDDDAVRVVLLRGAGDRAFCAGADLTESIPALAEGRFDISRWDDAHLKRGDYFKPVVAAIHGVCFGGGFELMLATDIRVASADAVFSLPEAGMGFVPAAGTLTRLVRQLPFAIAMELMLTAERFTAQRLAGIGLLNAVVPREALMETALGYARRIAGMGPTAVRVIKQAALTLQHLPLTDAFAAEARLAQQAFESLEARAGLDQFMRRQRSA</sequence>
<dbReference type="Proteomes" id="UP001336250">
    <property type="component" value="Unassembled WGS sequence"/>
</dbReference>
<dbReference type="InterPro" id="IPR029045">
    <property type="entry name" value="ClpP/crotonase-like_dom_sf"/>
</dbReference>
<evidence type="ECO:0000256" key="1">
    <source>
        <dbReference type="ARBA" id="ARBA00005254"/>
    </source>
</evidence>
<dbReference type="InterPro" id="IPR018376">
    <property type="entry name" value="Enoyl-CoA_hyd/isom_CS"/>
</dbReference>
<evidence type="ECO:0000313" key="3">
    <source>
        <dbReference type="EMBL" id="MEF7613302.1"/>
    </source>
</evidence>
<dbReference type="RefSeq" id="WP_332288246.1">
    <property type="nucleotide sequence ID" value="NZ_JAZIBG010000017.1"/>
</dbReference>
<evidence type="ECO:0000256" key="2">
    <source>
        <dbReference type="RuleBase" id="RU003707"/>
    </source>
</evidence>
<dbReference type="PROSITE" id="PS00166">
    <property type="entry name" value="ENOYL_COA_HYDRATASE"/>
    <property type="match status" value="1"/>
</dbReference>
<accession>A0AAW9QCZ4</accession>
<name>A0AAW9QCZ4_9BURK</name>
<dbReference type="GO" id="GO:0003824">
    <property type="term" value="F:catalytic activity"/>
    <property type="evidence" value="ECO:0007669"/>
    <property type="project" value="InterPro"/>
</dbReference>
<evidence type="ECO:0000313" key="4">
    <source>
        <dbReference type="Proteomes" id="UP001336250"/>
    </source>
</evidence>
<proteinExistence type="inferred from homology"/>
<keyword evidence="4" id="KW-1185">Reference proteome</keyword>
<dbReference type="GO" id="GO:0006635">
    <property type="term" value="P:fatty acid beta-oxidation"/>
    <property type="evidence" value="ECO:0007669"/>
    <property type="project" value="TreeGrafter"/>
</dbReference>
<dbReference type="Pfam" id="PF00378">
    <property type="entry name" value="ECH_1"/>
    <property type="match status" value="1"/>
</dbReference>
<dbReference type="PANTHER" id="PTHR11941:SF54">
    <property type="entry name" value="ENOYL-COA HYDRATASE, MITOCHONDRIAL"/>
    <property type="match status" value="1"/>
</dbReference>
<gene>
    <name evidence="3" type="ORF">V4F39_05210</name>
</gene>
<protein>
    <submittedName>
        <fullName evidence="3">Enoyl-CoA hydratase/isomerase family protein</fullName>
    </submittedName>
</protein>
<dbReference type="AlphaFoldDB" id="A0AAW9QCZ4"/>
<dbReference type="EMBL" id="JAZIBG010000017">
    <property type="protein sequence ID" value="MEF7613302.1"/>
    <property type="molecule type" value="Genomic_DNA"/>
</dbReference>
<comment type="similarity">
    <text evidence="1 2">Belongs to the enoyl-CoA hydratase/isomerase family.</text>
</comment>
<dbReference type="SUPFAM" id="SSF52096">
    <property type="entry name" value="ClpP/crotonase"/>
    <property type="match status" value="1"/>
</dbReference>
<dbReference type="Gene3D" id="3.90.226.10">
    <property type="entry name" value="2-enoyl-CoA Hydratase, Chain A, domain 1"/>
    <property type="match status" value="1"/>
</dbReference>